<evidence type="ECO:0000256" key="4">
    <source>
        <dbReference type="ARBA" id="ARBA00023136"/>
    </source>
</evidence>
<evidence type="ECO:0000313" key="5">
    <source>
        <dbReference type="EMBL" id="SEG91411.1"/>
    </source>
</evidence>
<dbReference type="InterPro" id="IPR038261">
    <property type="entry name" value="GPP34-like_sf"/>
</dbReference>
<dbReference type="GO" id="GO:0007030">
    <property type="term" value="P:Golgi organization"/>
    <property type="evidence" value="ECO:0007669"/>
    <property type="project" value="TreeGrafter"/>
</dbReference>
<dbReference type="Gene3D" id="1.10.3630.10">
    <property type="entry name" value="yeast vps74-n-term truncation variant domain like"/>
    <property type="match status" value="1"/>
</dbReference>
<accession>A0A1H6E203</accession>
<evidence type="ECO:0000313" key="6">
    <source>
        <dbReference type="Proteomes" id="UP000236723"/>
    </source>
</evidence>
<dbReference type="PANTHER" id="PTHR12704:SF2">
    <property type="entry name" value="GOLGI PHOSPHOPROTEIN 3 HOMOLOG SAURON"/>
    <property type="match status" value="1"/>
</dbReference>
<dbReference type="EMBL" id="FNVO01000029">
    <property type="protein sequence ID" value="SEG91411.1"/>
    <property type="molecule type" value="Genomic_DNA"/>
</dbReference>
<dbReference type="GO" id="GO:0070273">
    <property type="term" value="F:phosphatidylinositol-4-phosphate binding"/>
    <property type="evidence" value="ECO:0007669"/>
    <property type="project" value="InterPro"/>
</dbReference>
<keyword evidence="3" id="KW-0446">Lipid-binding</keyword>
<protein>
    <submittedName>
        <fullName evidence="5">Golgi phosphoprotein 3 (GPP34)</fullName>
    </submittedName>
</protein>
<organism evidence="5 6">
    <name type="scientific">Thermomonospora echinospora</name>
    <dbReference type="NCBI Taxonomy" id="1992"/>
    <lineage>
        <taxon>Bacteria</taxon>
        <taxon>Bacillati</taxon>
        <taxon>Actinomycetota</taxon>
        <taxon>Actinomycetes</taxon>
        <taxon>Streptosporangiales</taxon>
        <taxon>Thermomonosporaceae</taxon>
        <taxon>Thermomonospora</taxon>
    </lineage>
</organism>
<name>A0A1H6E203_9ACTN</name>
<dbReference type="InterPro" id="IPR008628">
    <property type="entry name" value="GPP34-like"/>
</dbReference>
<dbReference type="Proteomes" id="UP000236723">
    <property type="component" value="Unassembled WGS sequence"/>
</dbReference>
<dbReference type="GO" id="GO:0043001">
    <property type="term" value="P:Golgi to plasma membrane protein transport"/>
    <property type="evidence" value="ECO:0007669"/>
    <property type="project" value="TreeGrafter"/>
</dbReference>
<evidence type="ECO:0000256" key="3">
    <source>
        <dbReference type="ARBA" id="ARBA00023121"/>
    </source>
</evidence>
<dbReference type="GO" id="GO:0005829">
    <property type="term" value="C:cytosol"/>
    <property type="evidence" value="ECO:0007669"/>
    <property type="project" value="TreeGrafter"/>
</dbReference>
<keyword evidence="4" id="KW-0472">Membrane</keyword>
<evidence type="ECO:0000256" key="2">
    <source>
        <dbReference type="ARBA" id="ARBA00023034"/>
    </source>
</evidence>
<dbReference type="AlphaFoldDB" id="A0A1H6E203"/>
<dbReference type="PANTHER" id="PTHR12704">
    <property type="entry name" value="TRANS-GOLGI PROTEIN GMX33"/>
    <property type="match status" value="1"/>
</dbReference>
<dbReference type="GO" id="GO:0048194">
    <property type="term" value="P:Golgi vesicle budding"/>
    <property type="evidence" value="ECO:0007669"/>
    <property type="project" value="TreeGrafter"/>
</dbReference>
<dbReference type="GO" id="GO:0012505">
    <property type="term" value="C:endomembrane system"/>
    <property type="evidence" value="ECO:0007669"/>
    <property type="project" value="UniProtKB-ARBA"/>
</dbReference>
<dbReference type="GO" id="GO:0006890">
    <property type="term" value="P:retrograde vesicle-mediated transport, Golgi to endoplasmic reticulum"/>
    <property type="evidence" value="ECO:0007669"/>
    <property type="project" value="TreeGrafter"/>
</dbReference>
<reference evidence="6" key="1">
    <citation type="submission" date="2016-10" db="EMBL/GenBank/DDBJ databases">
        <authorList>
            <person name="Varghese N."/>
            <person name="Submissions S."/>
        </authorList>
    </citation>
    <scope>NUCLEOTIDE SEQUENCE [LARGE SCALE GENOMIC DNA]</scope>
    <source>
        <strain evidence="6">DSM 43163</strain>
    </source>
</reference>
<evidence type="ECO:0000256" key="1">
    <source>
        <dbReference type="ARBA" id="ARBA00004255"/>
    </source>
</evidence>
<comment type="subcellular location">
    <subcellularLocation>
        <location evidence="1">Golgi apparatus membrane</location>
        <topology evidence="1">Peripheral membrane protein</topology>
        <orientation evidence="1">Cytoplasmic side</orientation>
    </subcellularLocation>
</comment>
<gene>
    <name evidence="5" type="ORF">SAMN04489712_1299</name>
</gene>
<keyword evidence="2" id="KW-0333">Golgi apparatus</keyword>
<proteinExistence type="predicted"/>
<sequence>MFVLGEWGIMLLMELTLAEELLLIVLKDDTGKPMIDGQRLSAALAGAALVELTLEGALRVTEDGDPDHRAGRLVATGAQPGDPRLAELVKEAHDTKPKNAVSRLSGVSAWRNRAKDLKEALLEDLTEQGVLTRERHKVLGLFPTTAWKPGDASVERRIVDRLRSVVVDGREPDERTAALVSILYAVDVLPKLFPDAPRKAVKERGKQISESDWGGKAVRQAVQAAQAALIATITAATAASTAGSAGS</sequence>
<dbReference type="Pfam" id="PF05719">
    <property type="entry name" value="GPP34"/>
    <property type="match status" value="1"/>
</dbReference>
<keyword evidence="6" id="KW-1185">Reference proteome</keyword>